<dbReference type="EMBL" id="MLJW01000002">
    <property type="protein sequence ID" value="OIR18689.1"/>
    <property type="molecule type" value="Genomic_DNA"/>
</dbReference>
<feature type="transmembrane region" description="Helical" evidence="1">
    <location>
        <begin position="6"/>
        <end position="27"/>
    </location>
</feature>
<keyword evidence="1" id="KW-0472">Membrane</keyword>
<dbReference type="AlphaFoldDB" id="A0A1J5TCR1"/>
<organism evidence="2">
    <name type="scientific">mine drainage metagenome</name>
    <dbReference type="NCBI Taxonomy" id="410659"/>
    <lineage>
        <taxon>unclassified sequences</taxon>
        <taxon>metagenomes</taxon>
        <taxon>ecological metagenomes</taxon>
    </lineage>
</organism>
<protein>
    <submittedName>
        <fullName evidence="2">Uncharacterized protein</fullName>
    </submittedName>
</protein>
<proteinExistence type="predicted"/>
<sequence length="87" mass="9871">MPSCNQLLVGFSLLCLLIAIFSSIGWLEARKEVRTMQTELQLTQCNLTDTMQQLEAERLISQRQIEMLRADQPALNHPALKDSAKAR</sequence>
<keyword evidence="1" id="KW-1133">Transmembrane helix</keyword>
<name>A0A1J5TCR1_9ZZZZ</name>
<reference evidence="2" key="1">
    <citation type="submission" date="2016-10" db="EMBL/GenBank/DDBJ databases">
        <title>Sequence of Gallionella enrichment culture.</title>
        <authorList>
            <person name="Poehlein A."/>
            <person name="Muehling M."/>
            <person name="Daniel R."/>
        </authorList>
    </citation>
    <scope>NUCLEOTIDE SEQUENCE</scope>
</reference>
<evidence type="ECO:0000313" key="2">
    <source>
        <dbReference type="EMBL" id="OIR18689.1"/>
    </source>
</evidence>
<gene>
    <name evidence="2" type="ORF">GALL_10290</name>
</gene>
<accession>A0A1J5TCR1</accession>
<evidence type="ECO:0000256" key="1">
    <source>
        <dbReference type="SAM" id="Phobius"/>
    </source>
</evidence>
<comment type="caution">
    <text evidence="2">The sequence shown here is derived from an EMBL/GenBank/DDBJ whole genome shotgun (WGS) entry which is preliminary data.</text>
</comment>
<keyword evidence="1" id="KW-0812">Transmembrane</keyword>